<sequence>MHQVSITIAYIFHTIMSALIKAKFPVCTVLIDQRGQFVKCDWPGPNQKWYSPGCPKVTRMNAPIQRYLPIAGSRCYEKCGTETNIMKVIYQSRNRACYAEFYKLQNGTMDVMVRYCCGKCNVTVLINLLGNEQIVDQIII</sequence>
<dbReference type="AlphaFoldDB" id="A0A504YRC3"/>
<keyword evidence="2" id="KW-1185">Reference proteome</keyword>
<protein>
    <submittedName>
        <fullName evidence="1">Uncharacterized protein</fullName>
    </submittedName>
</protein>
<comment type="caution">
    <text evidence="1">The sequence shown here is derived from an EMBL/GenBank/DDBJ whole genome shotgun (WGS) entry which is preliminary data.</text>
</comment>
<reference evidence="1 2" key="1">
    <citation type="submission" date="2019-04" db="EMBL/GenBank/DDBJ databases">
        <title>Annotation for the trematode Fasciola gigantica.</title>
        <authorList>
            <person name="Choi Y.-J."/>
        </authorList>
    </citation>
    <scope>NUCLEOTIDE SEQUENCE [LARGE SCALE GENOMIC DNA]</scope>
    <source>
        <strain evidence="1">Uganda_cow_1</strain>
    </source>
</reference>
<gene>
    <name evidence="1" type="ORF">FGIG_08098</name>
</gene>
<evidence type="ECO:0000313" key="1">
    <source>
        <dbReference type="EMBL" id="TPP63165.1"/>
    </source>
</evidence>
<name>A0A504YRC3_FASGI</name>
<evidence type="ECO:0000313" key="2">
    <source>
        <dbReference type="Proteomes" id="UP000316759"/>
    </source>
</evidence>
<proteinExistence type="predicted"/>
<accession>A0A504YRC3</accession>
<dbReference type="Proteomes" id="UP000316759">
    <property type="component" value="Unassembled WGS sequence"/>
</dbReference>
<dbReference type="EMBL" id="SUNJ01005972">
    <property type="protein sequence ID" value="TPP63165.1"/>
    <property type="molecule type" value="Genomic_DNA"/>
</dbReference>
<organism evidence="1 2">
    <name type="scientific">Fasciola gigantica</name>
    <name type="common">Giant liver fluke</name>
    <dbReference type="NCBI Taxonomy" id="46835"/>
    <lineage>
        <taxon>Eukaryota</taxon>
        <taxon>Metazoa</taxon>
        <taxon>Spiralia</taxon>
        <taxon>Lophotrochozoa</taxon>
        <taxon>Platyhelminthes</taxon>
        <taxon>Trematoda</taxon>
        <taxon>Digenea</taxon>
        <taxon>Plagiorchiida</taxon>
        <taxon>Echinostomata</taxon>
        <taxon>Echinostomatoidea</taxon>
        <taxon>Fasciolidae</taxon>
        <taxon>Fasciola</taxon>
    </lineage>
</organism>